<protein>
    <submittedName>
        <fullName evidence="1">Uncharacterized protein</fullName>
    </submittedName>
</protein>
<evidence type="ECO:0000313" key="1">
    <source>
        <dbReference type="EMBL" id="KAK1147972.1"/>
    </source>
</evidence>
<reference evidence="1 2" key="1">
    <citation type="journal article" date="2023" name="ACS Omega">
        <title>Identification of the Neoaspergillic Acid Biosynthesis Gene Cluster by Establishing an In Vitro CRISPR-Ribonucleoprotein Genetic System in Aspergillus melleus.</title>
        <authorList>
            <person name="Yuan B."/>
            <person name="Grau M.F."/>
            <person name="Murata R.M."/>
            <person name="Torok T."/>
            <person name="Venkateswaran K."/>
            <person name="Stajich J.E."/>
            <person name="Wang C.C.C."/>
        </authorList>
    </citation>
    <scope>NUCLEOTIDE SEQUENCE [LARGE SCALE GENOMIC DNA]</scope>
    <source>
        <strain evidence="1 2">IMV 1140</strain>
    </source>
</reference>
<organism evidence="1 2">
    <name type="scientific">Aspergillus melleus</name>
    <dbReference type="NCBI Taxonomy" id="138277"/>
    <lineage>
        <taxon>Eukaryota</taxon>
        <taxon>Fungi</taxon>
        <taxon>Dikarya</taxon>
        <taxon>Ascomycota</taxon>
        <taxon>Pezizomycotina</taxon>
        <taxon>Eurotiomycetes</taxon>
        <taxon>Eurotiomycetidae</taxon>
        <taxon>Eurotiales</taxon>
        <taxon>Aspergillaceae</taxon>
        <taxon>Aspergillus</taxon>
        <taxon>Aspergillus subgen. Circumdati</taxon>
    </lineage>
</organism>
<name>A0ACC3BBI4_9EURO</name>
<accession>A0ACC3BBI4</accession>
<comment type="caution">
    <text evidence="1">The sequence shown here is derived from an EMBL/GenBank/DDBJ whole genome shotgun (WGS) entry which is preliminary data.</text>
</comment>
<sequence>MSCCSTKACDPINAKLGIQGIQATITIQPRLQDLGLRVPQHDVLAKVLQPVETRFSQIFGDEEEGREGRDFNLGAARMERVEVFHCGGAGSGDFGCFVWLDTVFMDQVGDGFVKSDVCGVFWEMVVG</sequence>
<gene>
    <name evidence="1" type="ORF">N8T08_000488</name>
</gene>
<dbReference type="EMBL" id="JAOPJF010000010">
    <property type="protein sequence ID" value="KAK1147972.1"/>
    <property type="molecule type" value="Genomic_DNA"/>
</dbReference>
<evidence type="ECO:0000313" key="2">
    <source>
        <dbReference type="Proteomes" id="UP001177260"/>
    </source>
</evidence>
<dbReference type="Proteomes" id="UP001177260">
    <property type="component" value="Unassembled WGS sequence"/>
</dbReference>
<keyword evidence="2" id="KW-1185">Reference proteome</keyword>
<proteinExistence type="predicted"/>